<keyword evidence="1" id="KW-1133">Transmembrane helix</keyword>
<evidence type="ECO:0000256" key="1">
    <source>
        <dbReference type="SAM" id="Phobius"/>
    </source>
</evidence>
<comment type="caution">
    <text evidence="2">The sequence shown here is derived from an EMBL/GenBank/DDBJ whole genome shotgun (WGS) entry which is preliminary data.</text>
</comment>
<keyword evidence="3" id="KW-1185">Reference proteome</keyword>
<feature type="transmembrane region" description="Helical" evidence="1">
    <location>
        <begin position="62"/>
        <end position="83"/>
    </location>
</feature>
<dbReference type="EMBL" id="JAEUBG010000452">
    <property type="protein sequence ID" value="KAH3688249.1"/>
    <property type="molecule type" value="Genomic_DNA"/>
</dbReference>
<evidence type="ECO:0000313" key="2">
    <source>
        <dbReference type="EMBL" id="KAH3688249.1"/>
    </source>
</evidence>
<keyword evidence="1" id="KW-0812">Transmembrane</keyword>
<sequence>MDFTMCVCVGGGLGSDTLVWVWVRQVVFVHWFWVQIFRLHGNHDGFFFFGIDVLDNTRGQQGFPVVFLLSLVLLLFFVVVLAVQQSLDVFFLQSQFLLVGLFVLIDDEQRSVNSPGIGEDLELLFSDISDDGNFWGNLTTSSQLLESGSQMSWVTMDTQPHTVNEHSGGVWGFMWDVVFQRFKTPFFQELRNRIRPGTDGDTRHQRQVLD</sequence>
<dbReference type="Proteomes" id="UP000774326">
    <property type="component" value="Unassembled WGS sequence"/>
</dbReference>
<protein>
    <submittedName>
        <fullName evidence="2">Uncharacterized protein</fullName>
    </submittedName>
</protein>
<proteinExistence type="predicted"/>
<organism evidence="2 3">
    <name type="scientific">Wickerhamomyces pijperi</name>
    <name type="common">Yeast</name>
    <name type="synonym">Pichia pijperi</name>
    <dbReference type="NCBI Taxonomy" id="599730"/>
    <lineage>
        <taxon>Eukaryota</taxon>
        <taxon>Fungi</taxon>
        <taxon>Dikarya</taxon>
        <taxon>Ascomycota</taxon>
        <taxon>Saccharomycotina</taxon>
        <taxon>Saccharomycetes</taxon>
        <taxon>Phaffomycetales</taxon>
        <taxon>Wickerhamomycetaceae</taxon>
        <taxon>Wickerhamomyces</taxon>
    </lineage>
</organism>
<reference evidence="2" key="2">
    <citation type="submission" date="2021-01" db="EMBL/GenBank/DDBJ databases">
        <authorList>
            <person name="Schikora-Tamarit M.A."/>
        </authorList>
    </citation>
    <scope>NUCLEOTIDE SEQUENCE</scope>
    <source>
        <strain evidence="2">CBS2887</strain>
    </source>
</reference>
<gene>
    <name evidence="2" type="ORF">WICPIJ_000774</name>
</gene>
<name>A0A9P8TRK5_WICPI</name>
<evidence type="ECO:0000313" key="3">
    <source>
        <dbReference type="Proteomes" id="UP000774326"/>
    </source>
</evidence>
<dbReference type="AlphaFoldDB" id="A0A9P8TRK5"/>
<accession>A0A9P8TRK5</accession>
<keyword evidence="1" id="KW-0472">Membrane</keyword>
<reference evidence="2" key="1">
    <citation type="journal article" date="2021" name="Open Biol.">
        <title>Shared evolutionary footprints suggest mitochondrial oxidative damage underlies multiple complex I losses in fungi.</title>
        <authorList>
            <person name="Schikora-Tamarit M.A."/>
            <person name="Marcet-Houben M."/>
            <person name="Nosek J."/>
            <person name="Gabaldon T."/>
        </authorList>
    </citation>
    <scope>NUCLEOTIDE SEQUENCE</scope>
    <source>
        <strain evidence="2">CBS2887</strain>
    </source>
</reference>